<dbReference type="RefSeq" id="WP_337331993.1">
    <property type="nucleotide sequence ID" value="NZ_JBBDGM010000006.1"/>
</dbReference>
<proteinExistence type="predicted"/>
<gene>
    <name evidence="2" type="ORF">WDU99_08350</name>
</gene>
<evidence type="ECO:0000259" key="1">
    <source>
        <dbReference type="Pfam" id="PF18863"/>
    </source>
</evidence>
<keyword evidence="3" id="KW-1185">Reference proteome</keyword>
<organism evidence="2 3">
    <name type="scientific">Microbacterium bandirmense</name>
    <dbReference type="NCBI Taxonomy" id="3122050"/>
    <lineage>
        <taxon>Bacteria</taxon>
        <taxon>Bacillati</taxon>
        <taxon>Actinomycetota</taxon>
        <taxon>Actinomycetes</taxon>
        <taxon>Micrococcales</taxon>
        <taxon>Microbacteriaceae</taxon>
        <taxon>Microbacterium</taxon>
    </lineage>
</organism>
<protein>
    <recommendedName>
        <fullName evidence="1">HEPN AbiJ-N-terminal domain-containing protein</fullName>
    </recommendedName>
</protein>
<comment type="caution">
    <text evidence="2">The sequence shown here is derived from an EMBL/GenBank/DDBJ whole genome shotgun (WGS) entry which is preliminary data.</text>
</comment>
<dbReference type="Pfam" id="PF18863">
    <property type="entry name" value="AbiJ_NTD4"/>
    <property type="match status" value="1"/>
</dbReference>
<dbReference type="EMBL" id="JBBDGM010000006">
    <property type="protein sequence ID" value="MEJ1088325.1"/>
    <property type="molecule type" value="Genomic_DNA"/>
</dbReference>
<accession>A0ABU8LAG6</accession>
<dbReference type="Proteomes" id="UP001371224">
    <property type="component" value="Unassembled WGS sequence"/>
</dbReference>
<evidence type="ECO:0000313" key="3">
    <source>
        <dbReference type="Proteomes" id="UP001371224"/>
    </source>
</evidence>
<dbReference type="InterPro" id="IPR049503">
    <property type="entry name" value="AbiJ_NTD4"/>
</dbReference>
<reference evidence="2 3" key="1">
    <citation type="submission" date="2024-02" db="EMBL/GenBank/DDBJ databases">
        <authorList>
            <person name="Saticioglu I.B."/>
        </authorList>
    </citation>
    <scope>NUCLEOTIDE SEQUENCE [LARGE SCALE GENOMIC DNA]</scope>
    <source>
        <strain evidence="2 3">Mu-80</strain>
    </source>
</reference>
<evidence type="ECO:0000313" key="2">
    <source>
        <dbReference type="EMBL" id="MEJ1088325.1"/>
    </source>
</evidence>
<name>A0ABU8LAG6_9MICO</name>
<feature type="domain" description="HEPN AbiJ-N-terminal" evidence="1">
    <location>
        <begin position="3"/>
        <end position="161"/>
    </location>
</feature>
<sequence length="287" mass="32198">MASFAERVGKRATRTITQTDDLDVETRTELWNTFVVLRDILNEAGRRSNWDNDTAKNLLTSVWAWEFKKPRDEMKGEGQVWGLIKKTVMEAEWFDVLDLIEETVKYLKRYAEQYTRTLDETFTEAFNNRFEHFLVGYRFIGQELTPVDTSAEADAINAAIEDVASIAGARHSLERATELLADRDKPDYPNSIKESISAVEAVVKKVTGKGELSKGLADLEAAGLTIHPALKSAWIKMYGWTSDDDGIRHGGIDAADADQALAAYMLKTCSAFVSYLTEEGRKTGLLK</sequence>